<name>A0A1R3IS31_COCAP</name>
<dbReference type="Proteomes" id="UP000188268">
    <property type="component" value="Unassembled WGS sequence"/>
</dbReference>
<proteinExistence type="predicted"/>
<evidence type="ECO:0000313" key="2">
    <source>
        <dbReference type="EMBL" id="OMO85382.1"/>
    </source>
</evidence>
<dbReference type="PANTHER" id="PTHR32278:SF126">
    <property type="entry name" value="F-BOX PROTEIN PP2-B13-LIKE"/>
    <property type="match status" value="1"/>
</dbReference>
<evidence type="ECO:0000313" key="3">
    <source>
        <dbReference type="Proteomes" id="UP000188268"/>
    </source>
</evidence>
<protein>
    <recommendedName>
        <fullName evidence="1">F-box domain-containing protein</fullName>
    </recommendedName>
</protein>
<feature type="domain" description="F-box" evidence="1">
    <location>
        <begin position="3"/>
        <end position="49"/>
    </location>
</feature>
<dbReference type="PANTHER" id="PTHR32278">
    <property type="entry name" value="F-BOX DOMAIN-CONTAINING PROTEIN"/>
    <property type="match status" value="1"/>
</dbReference>
<dbReference type="PROSITE" id="PS50181">
    <property type="entry name" value="FBOX"/>
    <property type="match status" value="1"/>
</dbReference>
<evidence type="ECO:0000259" key="1">
    <source>
        <dbReference type="PROSITE" id="PS50181"/>
    </source>
</evidence>
<comment type="caution">
    <text evidence="2">The sequence shown here is derived from an EMBL/GenBank/DDBJ whole genome shotgun (WGS) entry which is preliminary data.</text>
</comment>
<dbReference type="InterPro" id="IPR001810">
    <property type="entry name" value="F-box_dom"/>
</dbReference>
<dbReference type="InterPro" id="IPR036047">
    <property type="entry name" value="F-box-like_dom_sf"/>
</dbReference>
<dbReference type="InterPro" id="IPR025886">
    <property type="entry name" value="PP2-like"/>
</dbReference>
<dbReference type="Pfam" id="PF14299">
    <property type="entry name" value="PP2"/>
    <property type="match status" value="2"/>
</dbReference>
<dbReference type="AlphaFoldDB" id="A0A1R3IS31"/>
<keyword evidence="3" id="KW-1185">Reference proteome</keyword>
<dbReference type="Pfam" id="PF00646">
    <property type="entry name" value="F-box"/>
    <property type="match status" value="1"/>
</dbReference>
<reference evidence="2 3" key="1">
    <citation type="submission" date="2013-09" db="EMBL/GenBank/DDBJ databases">
        <title>Corchorus capsularis genome sequencing.</title>
        <authorList>
            <person name="Alam M."/>
            <person name="Haque M.S."/>
            <person name="Islam M.S."/>
            <person name="Emdad E.M."/>
            <person name="Islam M.M."/>
            <person name="Ahmed B."/>
            <person name="Halim A."/>
            <person name="Hossen Q.M.M."/>
            <person name="Hossain M.Z."/>
            <person name="Ahmed R."/>
            <person name="Khan M.M."/>
            <person name="Islam R."/>
            <person name="Rashid M.M."/>
            <person name="Khan S.A."/>
            <person name="Rahman M.S."/>
            <person name="Alam M."/>
        </authorList>
    </citation>
    <scope>NUCLEOTIDE SEQUENCE [LARGE SCALE GENOMIC DNA]</scope>
    <source>
        <strain evidence="3">cv. CVL-1</strain>
        <tissue evidence="2">Whole seedling</tissue>
    </source>
</reference>
<dbReference type="CDD" id="cd22162">
    <property type="entry name" value="F-box_AtSKIP3-like"/>
    <property type="match status" value="1"/>
</dbReference>
<sequence length="462" mass="52982">MACLDLDMLPESCVSVILSLTSPPEACKYSLVSTTFQSAAESDLVWERFLPSDYWEVVSNVCNYNNLKFSSKKELFLLLCNPILMADGKLNFKLERSTGRKSYVLSARELLITWSNDPMFWVWKSIPESRFSEVAELRTVSWLEIQGKIRTKMLSPNTKYGAYLIVKITDRAYGLDSIPSEISVQVGSNQAMTNTAYLRSPDSKKLQNMENLFYSNRTQMLKSRVIEGDGRVLNKREEDGNWMEIELGEFFINGENDDDDEQVKMSLKEIKGEQLKGGLIIEGKKCFVLSARALNITWAENPLYWTWKSFPASRFYEVAELRTIWWLEIQGKMNSRMLSPNIDYEAYLIVKFVDRAYGLDILPSKVSVEIGNHGKLEGTVYLRQHENEKHCLEGFSSQRSMAASKGVEEREKREDEWIEIELGSFYNHGDDNFEVKMCLKEVTGTHLKGGLVVEGIELRPIT</sequence>
<gene>
    <name evidence="2" type="ORF">CCACVL1_10207</name>
</gene>
<dbReference type="OMA" id="GNIEISM"/>
<dbReference type="OrthoDB" id="1918565at2759"/>
<dbReference type="STRING" id="210143.A0A1R3IS31"/>
<dbReference type="EMBL" id="AWWV01009604">
    <property type="protein sequence ID" value="OMO85382.1"/>
    <property type="molecule type" value="Genomic_DNA"/>
</dbReference>
<dbReference type="Gramene" id="OMO85382">
    <property type="protein sequence ID" value="OMO85382"/>
    <property type="gene ID" value="CCACVL1_10207"/>
</dbReference>
<accession>A0A1R3IS31</accession>
<organism evidence="2 3">
    <name type="scientific">Corchorus capsularis</name>
    <name type="common">Jute</name>
    <dbReference type="NCBI Taxonomy" id="210143"/>
    <lineage>
        <taxon>Eukaryota</taxon>
        <taxon>Viridiplantae</taxon>
        <taxon>Streptophyta</taxon>
        <taxon>Embryophyta</taxon>
        <taxon>Tracheophyta</taxon>
        <taxon>Spermatophyta</taxon>
        <taxon>Magnoliopsida</taxon>
        <taxon>eudicotyledons</taxon>
        <taxon>Gunneridae</taxon>
        <taxon>Pentapetalae</taxon>
        <taxon>rosids</taxon>
        <taxon>malvids</taxon>
        <taxon>Malvales</taxon>
        <taxon>Malvaceae</taxon>
        <taxon>Grewioideae</taxon>
        <taxon>Apeibeae</taxon>
        <taxon>Corchorus</taxon>
    </lineage>
</organism>
<dbReference type="SUPFAM" id="SSF81383">
    <property type="entry name" value="F-box domain"/>
    <property type="match status" value="1"/>
</dbReference>